<dbReference type="Proteomes" id="UP000231067">
    <property type="component" value="Unassembled WGS sequence"/>
</dbReference>
<comment type="caution">
    <text evidence="2">The sequence shown here is derived from an EMBL/GenBank/DDBJ whole genome shotgun (WGS) entry which is preliminary data.</text>
</comment>
<dbReference type="SMART" id="SM00028">
    <property type="entry name" value="TPR"/>
    <property type="match status" value="1"/>
</dbReference>
<accession>A0A2H0A934</accession>
<name>A0A2H0A934_9BACT</name>
<evidence type="ECO:0000256" key="1">
    <source>
        <dbReference type="PROSITE-ProRule" id="PRU00339"/>
    </source>
</evidence>
<dbReference type="EMBL" id="PCSH01000069">
    <property type="protein sequence ID" value="PIP41330.1"/>
    <property type="molecule type" value="Genomic_DNA"/>
</dbReference>
<proteinExistence type="predicted"/>
<gene>
    <name evidence="2" type="ORF">COX18_03725</name>
</gene>
<dbReference type="InterPro" id="IPR011990">
    <property type="entry name" value="TPR-like_helical_dom_sf"/>
</dbReference>
<evidence type="ECO:0000313" key="2">
    <source>
        <dbReference type="EMBL" id="PIP41330.1"/>
    </source>
</evidence>
<dbReference type="AlphaFoldDB" id="A0A2H0A934"/>
<keyword evidence="1" id="KW-0802">TPR repeat</keyword>
<evidence type="ECO:0000313" key="3">
    <source>
        <dbReference type="Proteomes" id="UP000231067"/>
    </source>
</evidence>
<protein>
    <submittedName>
        <fullName evidence="2">Uncharacterized protein</fullName>
    </submittedName>
</protein>
<dbReference type="PROSITE" id="PS50005">
    <property type="entry name" value="TPR"/>
    <property type="match status" value="1"/>
</dbReference>
<dbReference type="SUPFAM" id="SSF48452">
    <property type="entry name" value="TPR-like"/>
    <property type="match status" value="1"/>
</dbReference>
<dbReference type="InterPro" id="IPR019734">
    <property type="entry name" value="TPR_rpt"/>
</dbReference>
<organism evidence="2 3">
    <name type="scientific">Candidatus Desantisbacteria bacterium CG23_combo_of_CG06-09_8_20_14_all_40_23</name>
    <dbReference type="NCBI Taxonomy" id="1974550"/>
    <lineage>
        <taxon>Bacteria</taxon>
        <taxon>Candidatus Desantisiibacteriota</taxon>
    </lineage>
</organism>
<feature type="repeat" description="TPR" evidence="1">
    <location>
        <begin position="190"/>
        <end position="223"/>
    </location>
</feature>
<dbReference type="Gene3D" id="1.25.40.10">
    <property type="entry name" value="Tetratricopeptide repeat domain"/>
    <property type="match status" value="1"/>
</dbReference>
<reference evidence="2 3" key="1">
    <citation type="submission" date="2017-09" db="EMBL/GenBank/DDBJ databases">
        <title>Depth-based differentiation of microbial function through sediment-hosted aquifers and enrichment of novel symbionts in the deep terrestrial subsurface.</title>
        <authorList>
            <person name="Probst A.J."/>
            <person name="Ladd B."/>
            <person name="Jarett J.K."/>
            <person name="Geller-Mcgrath D.E."/>
            <person name="Sieber C.M."/>
            <person name="Emerson J.B."/>
            <person name="Anantharaman K."/>
            <person name="Thomas B.C."/>
            <person name="Malmstrom R."/>
            <person name="Stieglmeier M."/>
            <person name="Klingl A."/>
            <person name="Woyke T."/>
            <person name="Ryan C.M."/>
            <person name="Banfield J.F."/>
        </authorList>
    </citation>
    <scope>NUCLEOTIDE SEQUENCE [LARGE SCALE GENOMIC DNA]</scope>
    <source>
        <strain evidence="2">CG23_combo_of_CG06-09_8_20_14_all_40_23</strain>
    </source>
</reference>
<sequence length="238" mass="27287">MRNKILLSWLVFVIVGVFLSITFAETEAENIYGLMDYQELKRVIEEKEGILKEKPNDVYALKILGIAYHNLSVIGKKGVSAKAFSILSKAYELAPEDYEILVYLGSAKTLLGRDATFPMTRLYQVNKGCRIIDEAISKAPDNIVVRLTRANNSLGIPSFFQRVRYAKEDMLYLLRLSEKEKEKFLPELLATIYYTLGEYHKEKEEMDKAREYWKKAVGIAPSSKDGLLAKKRIEVYKP</sequence>